<name>A0A267EKY3_9PLAT</name>
<reference evidence="2 3" key="1">
    <citation type="submission" date="2017-06" db="EMBL/GenBank/DDBJ databases">
        <title>A platform for efficient transgenesis in Macrostomum lignano, a flatworm model organism for stem cell research.</title>
        <authorList>
            <person name="Berezikov E."/>
        </authorList>
    </citation>
    <scope>NUCLEOTIDE SEQUENCE [LARGE SCALE GENOMIC DNA]</scope>
    <source>
        <strain evidence="2">DV1</strain>
        <tissue evidence="2">Whole organism</tissue>
    </source>
</reference>
<accession>A0A267EKY3</accession>
<dbReference type="Proteomes" id="UP000215902">
    <property type="component" value="Unassembled WGS sequence"/>
</dbReference>
<sequence length="206" mass="23461">AWSGASAQESHEALRGLIRKAISGLDAVDRLVEERRNSSEVIGRIVGQGYEYFSQSSSLSKVNGLRASFYDRYVDIMVPRFDIPPADQAEIKEKVFDQIKEAEPGKWFEHKMLFNPASDPENTKYICVYGFVRNDGNFDLVVLEVRASFKLARDVLVIQNKRTGEISLEREELETERLPGEVDEQDVQVVLKFFEATALRILSKKI</sequence>
<dbReference type="EMBL" id="NIVC01001965">
    <property type="protein sequence ID" value="PAA62195.1"/>
    <property type="molecule type" value="Genomic_DNA"/>
</dbReference>
<organism evidence="2 3">
    <name type="scientific">Macrostomum lignano</name>
    <dbReference type="NCBI Taxonomy" id="282301"/>
    <lineage>
        <taxon>Eukaryota</taxon>
        <taxon>Metazoa</taxon>
        <taxon>Spiralia</taxon>
        <taxon>Lophotrochozoa</taxon>
        <taxon>Platyhelminthes</taxon>
        <taxon>Rhabditophora</taxon>
        <taxon>Macrostomorpha</taxon>
        <taxon>Macrostomida</taxon>
        <taxon>Macrostomidae</taxon>
        <taxon>Macrostomum</taxon>
    </lineage>
</organism>
<proteinExistence type="predicted"/>
<dbReference type="AlphaFoldDB" id="A0A267EKY3"/>
<evidence type="ECO:0000313" key="3">
    <source>
        <dbReference type="Proteomes" id="UP000215902"/>
    </source>
</evidence>
<evidence type="ECO:0000313" key="2">
    <source>
        <dbReference type="EMBL" id="PAA62195.1"/>
    </source>
</evidence>
<dbReference type="EMBL" id="NIVC01002913">
    <property type="protein sequence ID" value="PAA54414.1"/>
    <property type="molecule type" value="Genomic_DNA"/>
</dbReference>
<keyword evidence="3" id="KW-1185">Reference proteome</keyword>
<evidence type="ECO:0000313" key="1">
    <source>
        <dbReference type="EMBL" id="PAA54414.1"/>
    </source>
</evidence>
<comment type="caution">
    <text evidence="2">The sequence shown here is derived from an EMBL/GenBank/DDBJ whole genome shotgun (WGS) entry which is preliminary data.</text>
</comment>
<protein>
    <submittedName>
        <fullName evidence="2">Uncharacterized protein</fullName>
    </submittedName>
</protein>
<gene>
    <name evidence="2" type="ORF">BOX15_Mlig016434g1</name>
    <name evidence="1" type="ORF">BOX15_Mlig016434g2</name>
</gene>
<feature type="non-terminal residue" evidence="2">
    <location>
        <position position="1"/>
    </location>
</feature>